<dbReference type="PROSITE" id="PS01208">
    <property type="entry name" value="VWFC_1"/>
    <property type="match status" value="3"/>
</dbReference>
<proteinExistence type="inferred from homology"/>
<dbReference type="PROSITE" id="PS50184">
    <property type="entry name" value="VWFC_2"/>
    <property type="match status" value="6"/>
</dbReference>
<evidence type="ECO:0000256" key="19">
    <source>
        <dbReference type="ARBA" id="ARBA00077483"/>
    </source>
</evidence>
<evidence type="ECO:0000256" key="3">
    <source>
        <dbReference type="ARBA" id="ARBA00005529"/>
    </source>
</evidence>
<feature type="domain" description="VWFC" evidence="23">
    <location>
        <begin position="486"/>
        <end position="546"/>
    </location>
</feature>
<dbReference type="InterPro" id="IPR000742">
    <property type="entry name" value="EGF"/>
</dbReference>
<evidence type="ECO:0000259" key="23">
    <source>
        <dbReference type="PROSITE" id="PS50184"/>
    </source>
</evidence>
<dbReference type="Proteomes" id="UP000189705">
    <property type="component" value="Unplaced"/>
</dbReference>
<dbReference type="Pfam" id="PF03160">
    <property type="entry name" value="Calx-beta"/>
    <property type="match status" value="3"/>
</dbReference>
<reference evidence="25" key="1">
    <citation type="submission" date="2025-08" db="UniProtKB">
        <authorList>
            <consortium name="RefSeq"/>
        </authorList>
    </citation>
    <scope>IDENTIFICATION</scope>
</reference>
<feature type="repeat" description="CSPG" evidence="20">
    <location>
        <begin position="2425"/>
        <end position="2524"/>
    </location>
</feature>
<keyword evidence="15 22" id="KW-0472">Membrane</keyword>
<dbReference type="InParanoid" id="A0A3Q0GVY2"/>
<keyword evidence="13 22" id="KW-1133">Transmembrane helix</keyword>
<dbReference type="FunFam" id="2.60.40.2030:FF:000005">
    <property type="entry name" value="Extracellular matrix protein FRAS1 isoform 1"/>
    <property type="match status" value="1"/>
</dbReference>
<comment type="similarity">
    <text evidence="3">Belongs to the FRAS1 family.</text>
</comment>
<sequence>MCPQRPRPEGPVDDATERSATRGSFRLLFGSWNLPFSPCAGARSCLSAARSAARQHGGARELLLEERGVERWKALLGRSFFCVWAQCPRYVFPRIDQHVSAVSCSINIQQSSRPYAAAAKSAKNPAKDVKQKKSETATAKGRRTSRPLASKPVDDVYLVRLYKRPVYEVEVALDMLRKFQELDFTNPKQYIYVNITLDMTLEKKKKVDPFANTIHLPHHFEEEINKILVFTENAEQAEIAKENGAAFVGGTELIQEILDDEIQADFYIAVPEIIGKLNLLKSKLRNKFPSSRKNSLGPDIPQMLEFFKTGHAYMVEEDCLIRSRIGRLDIPNEQILANLDAVIKDICTHRPLSYGACVYQGSLFENNTIWKPDSCQDCSCHSNIVTCEPAVCRHPWCDFQKGEVLQIPPNKCCPECVLGTKGFCQHEGQTHGHGTEWASSQCTMCFCANGTVHCSPKLCLVPSCGSGELEYVAPGDCCPKCVGIGESCSFDGQMFRDGEEWQLSPCSKCFCRNGATQCFTAECRPVACSRDEVMIVTPGKCCPECVPKPCSVSGEAYKHGQQWKKNPCTTCICHRGEARCVRQACASLTCEKDQNKVQRPGKCCEECVSSKGICLSEGIIRYHNEMWNGTRCEFCMCDGGQVTCQNAECAKVECAWGEELIHLEGKCCPECVSSDSYCVYKEHTKDIFFSDTSEGKHIKNGEKWKEGLCKECECRDTQVICYRRSCLLCPLGSLAVEVKGDCCPQCKSVQCHPDCLVCSQSFDHCDVCRDATKQLQNGRCVENCESGFYKDAGVCLACKETCLTCTSGFECTSCQESMLMKHGQCVASCGEGFFQDYFHCAACHESCSTCWGPAENNCLACKDHSHVLKAGVCVTSCGQGFYIRNGICNACDQSCETCYSDRLSCLTCASDRVLHSEKCMSECPAGYYAGSTRRCRACHESCSTCTGPLATHCTSCPLSLALRQGQCLSSCGEGFYRDHDVCKGCHPSCHACIGPESFHCTRCREPEEALQLEQHLGGALHGVCLPQCNTHFYLDVAGVCRQISAKYTPTYCLRGKGKLAECHALCSACIGSTPQNCTACAYPQVLHDGMCLLACPEGLYSQEGHCYACHPSCRKCSGPSDFDCIACHPHTALADGKCRTSCKEEQYLNLVGYCVDCHPLCHQCVADLHNTGSICLQCQNARHLLLGDHCVPDCPMGYYAENGACKRCHPSCKTCSGRSPFSCSSCESSLVLSHTGLCTSACFPGHYRDGSQACKPCNSQCLSCESTAGCTLCRDLTKVLLFGECQYESCTQQYYLDFLTKTCRECDWSCNACKGPQRTDCLQCMDDFVLHDGACVEQCPQGFYKESDICQRCDDHCLQCHQPMECTLCEAPFFLLETQCVRECGKKYYEDHVKQKCAACPAGCLECDNVSQCQVCDTTTFLKNNLCVSECGHDFYGNSRTRKCEAIKPASVLLLKGLFTVGIGGIKPLDSSVMDVHDVDGKDGEFLFHVVSVPTNGRLVIMVDKKEVQLNKGDHFTWEDVQEKRVRFVHSKEKSRKGQFSLKVSDQQNFSQPEVITVQAISTQAPYMLRNEALFISRGDIAAITDLLLDIQDNDNPQDVVVMVLDPPHHGRLVKPPGDAASEVQVFSLHELASGLLHYAHDGSDSLDDTVVLQVNDGYYFQNVLFHVKIVPKSDRGPQLLTNSLVWVPEGGMLQITNRILRAEVPGASDSEITYAIIKDQPRYGEVVLLLPMPADGPAESWQRLPDGRAATPTMSFTQRDINEGIVWYKHSGSQVESDSFHFQVSSATAPQTHLETHMFNIAVLPHTPKTLQLSLGSSLHMTALEDRVTVIEPHHLSFVDPESPSEKIVFNVTVPVSPNQGVVEHRDRPLSPIKYFTQADINQGKIAYRPPAAAPHMREITAFSFSGLPESVNFRFIVSDGEHVTPEMAFTIHLDSVGQQPPVFQTTVPFLKVSQGGKATLGVQLEVSDVDTAPEDLFFELVEPPRHGVLLKNRTRVHDHLRAGDTFTYEDITQNALQYVHDGSSAAEDSMEISVTDGVTTATTVLRVEVSLMDSNSPRLAPGCLLTVTVDSKSSVTFSRSHLAYIDNNSPDSEITIQLISLPMYGTLLRASGLYNGELVEVYNFTMEDINNQKIRYTTAFETSDQPVTDIFHFSVFDADNNQLDSQMFTITITPVHNRPSVIAFADHITVDEGGRVPLSIHQLLATDYDTAMEELVVTIITLPIYGCIENTKTGAVFGPGGTADSGASFPIQDVLENHVYYFQSVHESVEPTHDLFRFSVSSSSILPETWSINITIQRQNDEPPKMVLEPVRVRESLGVVISNTSLSLQDLDTPDNELVFVVTQKPRHGHLRRRQSCLEPLENGRILSQGSSFTYQDVLDKLIVYTLAGAEAWSDEFRFSLTDGLYTEMGRVEFSMELPKNEPPRLAVNRGLQLPAGSVARITDQHLKAADIDSDDLKLRYVMKKDPSSGRLQLTKIDNLVQISVKGPVKSFTQVDINKGQVEYSHEKGEPGGSFAFNFDVIDAEGNKLMDQSFYISVLEDRLPPSIIANKGLVLDENSVKKITTLQLSATDQDSEPAKLLYRITKQPQLGHLEHAASPGTRISSFSQADLASRSIQYIHTSEVERHSDSFTFSVSDGVNEVSQTFDITINPVDDSLPVVQNPGMRVQEGVRKTITEFELKATDADTEAELVTFTIVQPPRHGVVERTHNGQHYRQTTSFTMDDIFQNRISYSHDGSNSLKDRFTFTVSDGTNPFFVVEDGGKEIVTAAPQRFKVDILPVDDGTPRIVTNLGLQWLEYMDGKATNLITKKELLTMDPDTEDKQLIYEITAGPKHGYVESKLRPGIAVTTFTQEDVNLGLVQYVLNDEKIQETMDSFQFLVKDSKPNMVSDNIFHIQWSLISFEYTSYNISEKASSVSITVKRIGNLNQYAIVLCRTEQGTATSSSSIRSEPGQQDYVEYAGQVQFDEREDTKACTVLINDDDVFENIESFTVELSMPAYALLGEITQAKVVIKDTEDEPTLQFDRKTYYVNESAGFLSAPIERKGDASSIVSAVCYTTPKSAKGSSLYALESGSDFKSRGMSHENRVIFGPGVTMSTCDIKLIDDSEYEEEEEFEIALADASDNARIGSLASARVLISGPNDASTVFLGNASFTVSEDAGTIEIPVIRHGTDLSTPTSVWCATRLSDPPSASPGIDYIPSSKKVEFRPGRTEEYCTLTILDDAQYPVIEGLETFVVYLSSPQGAELTKPFQAIVAINDIFQDVPNMQFGKDLYTVKEKEGVLHIPVIRSGDLSYESSVRCYTRSQTAEVMEDFEERRDAEDSRITFLKGEKVKNCTVYINDDSAFEPEEQFRVYLGSPMGNHWSGARMGKNTMATITVSNDEDAPTIEFEETAYQVREPPGPEGIAILNIKVVRRGDLNRTSKVRCSTRDGSAQSGVDYYPKSRVLKFSPGVDHILFKVEIMSNEDREWHESFSLVLGPDDPVEAVLGDTATAIVTILDQEAAGSLILPAPPIVVTLADYDHVEEVTKEGVKKSPSPGYPLICVTPCDPHFPKYTVMKERCDEAGINQSSIQFSWEVATPTDGNGARSPFETITDNTPFTSINHMVLDSIYFSRRFHVRCVAKAVDKAGHVGTPLRSNIVTIGTDSAICHTPVVAGTARGFQAQSFIATLKYLDVKHKEHPNRIHISVQIPHQDGMLPLISTMPLHNLHFLLSESIYRHQHVCSNLVTISDLKGISEAGFLDEVTYDSLILGPGYDRPYQFDPTVREPKTIQLYKQLNLKSCIWTFDAYYDMTELIDVCGGSVTADFQVRDSAQSFLTVHVPLYVSYIYVTAPRGWASLEHHTEMEFSFFYDTVLWRTGIQTDSVLSARLQIIRIYIREDGRLVIEFKTQAKFRGLFVMEHHTLPDMKSFIMTPDHLGGIEFDLQLLWSAQTFDSPYQLWRATSSYNRKDYSGEYTIYLIPCTVQPTQPWVDPGDKPLACTAHAPERFLIPIAFQQTNRPVPVVYSLNTEFQLCNNERVFLMDPTKSEISLTEMDYKGAFSKGQILYGRVLWNPEQNLNAAYKLQLEKVYLCTGKDGYVPFFDPTGTIYNEGPQYGCIQPNKHLKHRFLLLDRNQPEVTDRYFHDVPFDAHFASELSDFHSVSSMPGVDGFTMKVDALYKVEAGHQWYLQVIYVIGPETIAGPRVQRSLTHRLKRGRRDLVDNNGRLILDDSLIYDNEGDQIKNGTNMKSLSLEVQEAVAAASFSQTGASIGTALAAIMLLLLVLLIICFITRKCQKQQKKKKPTKDVTEEYPLNTKIQVPKKNPERVEKNVNRQYCTVRNINILSENEGAYKIKGAKVKQVNLEVKVHNNLHDGTEV</sequence>
<keyword evidence="16" id="KW-0325">Glycoprotein</keyword>
<feature type="domain" description="VWFC" evidence="23">
    <location>
        <begin position="422"/>
        <end position="482"/>
    </location>
</feature>
<dbReference type="InterPro" id="IPR039005">
    <property type="entry name" value="CSPG_rpt"/>
</dbReference>
<keyword evidence="17" id="KW-0687">Ribonucleoprotein</keyword>
<keyword evidence="24" id="KW-1185">Reference proteome</keyword>
<dbReference type="Gene3D" id="2.10.70.10">
    <property type="entry name" value="Complement Module, domain 1"/>
    <property type="match status" value="1"/>
</dbReference>
<evidence type="ECO:0000313" key="24">
    <source>
        <dbReference type="Proteomes" id="UP000189705"/>
    </source>
</evidence>
<dbReference type="InterPro" id="IPR023674">
    <property type="entry name" value="Ribosomal_uL1-like"/>
</dbReference>
<evidence type="ECO:0000256" key="17">
    <source>
        <dbReference type="ARBA" id="ARBA00023274"/>
    </source>
</evidence>
<dbReference type="SUPFAM" id="SSF57603">
    <property type="entry name" value="FnI-like domain"/>
    <property type="match status" value="6"/>
</dbReference>
<evidence type="ECO:0000256" key="15">
    <source>
        <dbReference type="ARBA" id="ARBA00023136"/>
    </source>
</evidence>
<dbReference type="KEGG" id="asn:102371136"/>
<dbReference type="SMART" id="SM00181">
    <property type="entry name" value="EGF"/>
    <property type="match status" value="9"/>
</dbReference>
<feature type="repeat" description="CSPG" evidence="20">
    <location>
        <begin position="1677"/>
        <end position="1786"/>
    </location>
</feature>
<feature type="domain" description="VWFC" evidence="23">
    <location>
        <begin position="355"/>
        <end position="417"/>
    </location>
</feature>
<dbReference type="STRING" id="38654.A0A3Q0GVY2"/>
<feature type="domain" description="VWFC" evidence="23">
    <location>
        <begin position="676"/>
        <end position="747"/>
    </location>
</feature>
<feature type="repeat" description="CSPG" evidence="20">
    <location>
        <begin position="2658"/>
        <end position="2751"/>
    </location>
</feature>
<evidence type="ECO:0000256" key="5">
    <source>
        <dbReference type="ARBA" id="ARBA00022475"/>
    </source>
</evidence>
<dbReference type="Pfam" id="PF00687">
    <property type="entry name" value="Ribosomal_L1"/>
    <property type="match status" value="1"/>
</dbReference>
<feature type="repeat" description="CSPG" evidence="20">
    <location>
        <begin position="1565"/>
        <end position="1656"/>
    </location>
</feature>
<dbReference type="SMART" id="SM00214">
    <property type="entry name" value="VWC"/>
    <property type="match status" value="6"/>
</dbReference>
<dbReference type="InterPro" id="IPR003644">
    <property type="entry name" value="Calx_beta"/>
</dbReference>
<dbReference type="CDD" id="cd00064">
    <property type="entry name" value="FU"/>
    <property type="match status" value="13"/>
</dbReference>
<evidence type="ECO:0000256" key="10">
    <source>
        <dbReference type="ARBA" id="ARBA00022837"/>
    </source>
</evidence>
<feature type="region of interest" description="Disordered" evidence="21">
    <location>
        <begin position="117"/>
        <end position="147"/>
    </location>
</feature>
<dbReference type="InterPro" id="IPR001007">
    <property type="entry name" value="VWF_dom"/>
</dbReference>
<dbReference type="FunFam" id="2.60.40.2030:FF:000006">
    <property type="entry name" value="Fraser extracellular matrix complex subunit 1"/>
    <property type="match status" value="1"/>
</dbReference>
<feature type="domain" description="VWFC" evidence="23">
    <location>
        <begin position="612"/>
        <end position="672"/>
    </location>
</feature>
<evidence type="ECO:0000256" key="1">
    <source>
        <dbReference type="ARBA" id="ARBA00004173"/>
    </source>
</evidence>
<dbReference type="SUPFAM" id="SSF141072">
    <property type="entry name" value="CalX-like"/>
    <property type="match status" value="5"/>
</dbReference>
<feature type="repeat" description="CSPG" evidence="20">
    <location>
        <begin position="1449"/>
        <end position="1545"/>
    </location>
</feature>
<feature type="repeat" description="CSPG" evidence="20">
    <location>
        <begin position="1942"/>
        <end position="2037"/>
    </location>
</feature>
<evidence type="ECO:0000256" key="11">
    <source>
        <dbReference type="ARBA" id="ARBA00022946"/>
    </source>
</evidence>
<feature type="transmembrane region" description="Helical" evidence="22">
    <location>
        <begin position="4253"/>
        <end position="4274"/>
    </location>
</feature>
<dbReference type="Gene3D" id="2.60.40.2030">
    <property type="match status" value="5"/>
</dbReference>
<dbReference type="PANTHER" id="PTHR45739">
    <property type="entry name" value="MATRIX PROTEIN, PUTATIVE-RELATED"/>
    <property type="match status" value="1"/>
</dbReference>
<dbReference type="GO" id="GO:0048513">
    <property type="term" value="P:animal organ development"/>
    <property type="evidence" value="ECO:0007669"/>
    <property type="project" value="UniProtKB-ARBA"/>
</dbReference>
<evidence type="ECO:0000256" key="4">
    <source>
        <dbReference type="ARBA" id="ARBA00010531"/>
    </source>
</evidence>
<evidence type="ECO:0000256" key="12">
    <source>
        <dbReference type="ARBA" id="ARBA00022980"/>
    </source>
</evidence>
<feature type="repeat" description="CSPG" evidence="20">
    <location>
        <begin position="1811"/>
        <end position="1909"/>
    </location>
</feature>
<dbReference type="FunFam" id="2.60.40.2030:FF:000035">
    <property type="entry name" value="Fraser extracellular matrix complex subunit 1"/>
    <property type="match status" value="1"/>
</dbReference>
<dbReference type="FunFam" id="2.60.40.2030:FF:000003">
    <property type="entry name" value="Fraser extracellular matrix complex subunit 1"/>
    <property type="match status" value="1"/>
</dbReference>
<dbReference type="SMART" id="SM00261">
    <property type="entry name" value="FU"/>
    <property type="match status" value="14"/>
</dbReference>
<dbReference type="CTD" id="80144"/>
<protein>
    <recommendedName>
        <fullName evidence="18">Large ribosomal subunit protein uL1m</fullName>
    </recommendedName>
    <alternativeName>
        <fullName evidence="19">39S ribosomal protein L1, mitochondrial</fullName>
    </alternativeName>
</protein>
<dbReference type="GO" id="GO:0005840">
    <property type="term" value="C:ribosome"/>
    <property type="evidence" value="ECO:0007669"/>
    <property type="project" value="UniProtKB-KW"/>
</dbReference>
<evidence type="ECO:0000313" key="25">
    <source>
        <dbReference type="RefSeq" id="XP_025062340.1"/>
    </source>
</evidence>
<dbReference type="SUPFAM" id="SSF57184">
    <property type="entry name" value="Growth factor receptor domain"/>
    <property type="match status" value="5"/>
</dbReference>
<feature type="domain" description="VWFC" evidence="23">
    <location>
        <begin position="548"/>
        <end position="608"/>
    </location>
</feature>
<feature type="compositionally biased region" description="Basic and acidic residues" evidence="21">
    <location>
        <begin position="125"/>
        <end position="135"/>
    </location>
</feature>
<evidence type="ECO:0000256" key="20">
    <source>
        <dbReference type="PROSITE-ProRule" id="PRU01201"/>
    </source>
</evidence>
<dbReference type="InterPro" id="IPR038081">
    <property type="entry name" value="CalX-like_sf"/>
</dbReference>
<evidence type="ECO:0000256" key="22">
    <source>
        <dbReference type="SAM" id="Phobius"/>
    </source>
</evidence>
<dbReference type="SMART" id="SM00215">
    <property type="entry name" value="VWC_out"/>
    <property type="match status" value="4"/>
</dbReference>
<dbReference type="SUPFAM" id="SSF56808">
    <property type="entry name" value="Ribosomal protein L1"/>
    <property type="match status" value="1"/>
</dbReference>
<comment type="subcellular location">
    <subcellularLocation>
        <location evidence="2">Cell membrane</location>
        <topology evidence="2">Single-pass type I membrane protein</topology>
    </subcellularLocation>
    <subcellularLocation>
        <location evidence="1">Mitochondrion</location>
    </subcellularLocation>
</comment>
<dbReference type="GO" id="GO:0005886">
    <property type="term" value="C:plasma membrane"/>
    <property type="evidence" value="ECO:0007669"/>
    <property type="project" value="UniProtKB-SubCell"/>
</dbReference>
<dbReference type="GO" id="GO:0007154">
    <property type="term" value="P:cell communication"/>
    <property type="evidence" value="ECO:0007669"/>
    <property type="project" value="InterPro"/>
</dbReference>
<organism evidence="24 25">
    <name type="scientific">Alligator sinensis</name>
    <name type="common">Chinese alligator</name>
    <dbReference type="NCBI Taxonomy" id="38654"/>
    <lineage>
        <taxon>Eukaryota</taxon>
        <taxon>Metazoa</taxon>
        <taxon>Chordata</taxon>
        <taxon>Craniata</taxon>
        <taxon>Vertebrata</taxon>
        <taxon>Euteleostomi</taxon>
        <taxon>Archelosauria</taxon>
        <taxon>Archosauria</taxon>
        <taxon>Crocodylia</taxon>
        <taxon>Alligatoridae</taxon>
        <taxon>Alligatorinae</taxon>
        <taxon>Alligator</taxon>
    </lineage>
</organism>
<evidence type="ECO:0000256" key="21">
    <source>
        <dbReference type="SAM" id="MobiDB-lite"/>
    </source>
</evidence>
<keyword evidence="8" id="KW-0732">Signal</keyword>
<dbReference type="GO" id="GO:0046872">
    <property type="term" value="F:metal ion binding"/>
    <property type="evidence" value="ECO:0007669"/>
    <property type="project" value="UniProtKB-KW"/>
</dbReference>
<evidence type="ECO:0000256" key="7">
    <source>
        <dbReference type="ARBA" id="ARBA00022723"/>
    </source>
</evidence>
<evidence type="ECO:0000256" key="16">
    <source>
        <dbReference type="ARBA" id="ARBA00023180"/>
    </source>
</evidence>
<dbReference type="GO" id="GO:1990904">
    <property type="term" value="C:ribonucleoprotein complex"/>
    <property type="evidence" value="ECO:0007669"/>
    <property type="project" value="UniProtKB-KW"/>
</dbReference>
<accession>A0A3Q0GVY2</accession>
<keyword evidence="11" id="KW-0809">Transit peptide</keyword>
<dbReference type="Gene3D" id="3.40.50.790">
    <property type="match status" value="1"/>
</dbReference>
<dbReference type="PROSITE" id="PS51854">
    <property type="entry name" value="CSPG"/>
    <property type="match status" value="12"/>
</dbReference>
<name>A0A3Q0GVY2_ALLSI</name>
<evidence type="ECO:0000256" key="13">
    <source>
        <dbReference type="ARBA" id="ARBA00022989"/>
    </source>
</evidence>
<dbReference type="PANTHER" id="PTHR45739:SF1">
    <property type="entry name" value="EXTRACELLULAR MATRIX ORGANIZING PROTEIN FRAS1"/>
    <property type="match status" value="1"/>
</dbReference>
<dbReference type="GO" id="GO:0005743">
    <property type="term" value="C:mitochondrial inner membrane"/>
    <property type="evidence" value="ECO:0007669"/>
    <property type="project" value="UniProtKB-ARBA"/>
</dbReference>
<feature type="repeat" description="CSPG" evidence="20">
    <location>
        <begin position="2304"/>
        <end position="2404"/>
    </location>
</feature>
<evidence type="ECO:0000256" key="8">
    <source>
        <dbReference type="ARBA" id="ARBA00022729"/>
    </source>
</evidence>
<dbReference type="Pfam" id="PF00093">
    <property type="entry name" value="VWC"/>
    <property type="match status" value="6"/>
</dbReference>
<feature type="repeat" description="CSPG" evidence="20">
    <location>
        <begin position="2058"/>
        <end position="2158"/>
    </location>
</feature>
<feature type="repeat" description="CSPG" evidence="20">
    <location>
        <begin position="2546"/>
        <end position="2638"/>
    </location>
</feature>
<keyword evidence="9" id="KW-0677">Repeat</keyword>
<dbReference type="InterPro" id="IPR009030">
    <property type="entry name" value="Growth_fac_rcpt_cys_sf"/>
</dbReference>
<keyword evidence="6 22" id="KW-0812">Transmembrane</keyword>
<dbReference type="Gene3D" id="6.20.200.20">
    <property type="match status" value="5"/>
</dbReference>
<feature type="repeat" description="CSPG" evidence="20">
    <location>
        <begin position="2181"/>
        <end position="2283"/>
    </location>
</feature>
<dbReference type="InterPro" id="IPR028364">
    <property type="entry name" value="Ribosomal_uL1/biogenesis"/>
</dbReference>
<dbReference type="GO" id="GO:0009653">
    <property type="term" value="P:anatomical structure morphogenesis"/>
    <property type="evidence" value="ECO:0007669"/>
    <property type="project" value="TreeGrafter"/>
</dbReference>
<dbReference type="GeneID" id="102371136"/>
<dbReference type="SMART" id="SM00237">
    <property type="entry name" value="Calx_beta"/>
    <property type="match status" value="5"/>
</dbReference>
<dbReference type="Gene3D" id="2.10.220.10">
    <property type="entry name" value="Hormone Receptor, Insulin-like Growth Factor Receptor 1, Chain A, domain 2"/>
    <property type="match status" value="7"/>
</dbReference>
<evidence type="ECO:0000256" key="14">
    <source>
        <dbReference type="ARBA" id="ARBA00023128"/>
    </source>
</evidence>
<evidence type="ECO:0000256" key="6">
    <source>
        <dbReference type="ARBA" id="ARBA00022692"/>
    </source>
</evidence>
<evidence type="ECO:0000256" key="18">
    <source>
        <dbReference type="ARBA" id="ARBA00035212"/>
    </source>
</evidence>
<comment type="similarity">
    <text evidence="4">Belongs to the universal ribosomal protein uL1 family.</text>
</comment>
<evidence type="ECO:0000256" key="2">
    <source>
        <dbReference type="ARBA" id="ARBA00004251"/>
    </source>
</evidence>
<evidence type="ECO:0000256" key="9">
    <source>
        <dbReference type="ARBA" id="ARBA00022737"/>
    </source>
</evidence>
<keyword evidence="12" id="KW-0689">Ribosomal protein</keyword>
<keyword evidence="5" id="KW-1003">Cell membrane</keyword>
<dbReference type="GO" id="GO:0048731">
    <property type="term" value="P:system development"/>
    <property type="evidence" value="ECO:0007669"/>
    <property type="project" value="UniProtKB-ARBA"/>
</dbReference>
<dbReference type="InterPro" id="IPR016095">
    <property type="entry name" value="Ribosomal_uL1_3-a/b-sand"/>
</dbReference>
<keyword evidence="10" id="KW-0106">Calcium</keyword>
<dbReference type="FunFam" id="3.40.50.790:FF:000003">
    <property type="entry name" value="39S ribosomal protein L1, mitochondrial"/>
    <property type="match status" value="1"/>
</dbReference>
<feature type="repeat" description="CSPG" evidence="20">
    <location>
        <begin position="2786"/>
        <end position="2883"/>
    </location>
</feature>
<dbReference type="FunFam" id="2.10.220.10:FF:000026">
    <property type="entry name" value="Fraser extracellular matrix complex subunit 1"/>
    <property type="match status" value="1"/>
</dbReference>
<keyword evidence="7" id="KW-0479">Metal-binding</keyword>
<dbReference type="Gene3D" id="3.30.190.20">
    <property type="match status" value="1"/>
</dbReference>
<dbReference type="InterPro" id="IPR051561">
    <property type="entry name" value="FRAS1_ECM"/>
</dbReference>
<keyword evidence="14" id="KW-0496">Mitochondrion</keyword>
<dbReference type="RefSeq" id="XP_025062340.1">
    <property type="nucleotide sequence ID" value="XM_025206555.1"/>
</dbReference>
<gene>
    <name evidence="25" type="primary">FRAS1</name>
</gene>
<dbReference type="InterPro" id="IPR006212">
    <property type="entry name" value="Furin_repeat"/>
</dbReference>
<dbReference type="Pfam" id="PF16184">
    <property type="entry name" value="Cadherin_3"/>
    <property type="match status" value="12"/>
</dbReference>